<dbReference type="RefSeq" id="WP_326506505.1">
    <property type="nucleotide sequence ID" value="NZ_JAWIIV010000008.1"/>
</dbReference>
<reference evidence="2 3" key="1">
    <citation type="submission" date="2023-10" db="EMBL/GenBank/DDBJ databases">
        <title>Noviherbaspirillum sp. CPCC 100848 genome assembly.</title>
        <authorList>
            <person name="Li X.Y."/>
            <person name="Fang X.M."/>
        </authorList>
    </citation>
    <scope>NUCLEOTIDE SEQUENCE [LARGE SCALE GENOMIC DNA]</scope>
    <source>
        <strain evidence="2 3">CPCC 100848</strain>
    </source>
</reference>
<sequence length="110" mass="11927">MHSARAAAALLTLLLMLLGMQWTGMQHRIEHAWISSSSADHASASDDDEAPDLAHSCTLFDAAALGATLHSAFFRPVCPRAVMSTARSRQTSPPHAHPFRHFSPRGPPLF</sequence>
<feature type="region of interest" description="Disordered" evidence="1">
    <location>
        <begin position="84"/>
        <end position="110"/>
    </location>
</feature>
<gene>
    <name evidence="2" type="ORF">RY831_11575</name>
</gene>
<name>A0ABU6J827_9BURK</name>
<evidence type="ECO:0008006" key="4">
    <source>
        <dbReference type="Google" id="ProtNLM"/>
    </source>
</evidence>
<evidence type="ECO:0000256" key="1">
    <source>
        <dbReference type="SAM" id="MobiDB-lite"/>
    </source>
</evidence>
<dbReference type="EMBL" id="JAWIIV010000008">
    <property type="protein sequence ID" value="MEC4719791.1"/>
    <property type="molecule type" value="Genomic_DNA"/>
</dbReference>
<organism evidence="2 3">
    <name type="scientific">Noviherbaspirillum album</name>
    <dbReference type="NCBI Taxonomy" id="3080276"/>
    <lineage>
        <taxon>Bacteria</taxon>
        <taxon>Pseudomonadati</taxon>
        <taxon>Pseudomonadota</taxon>
        <taxon>Betaproteobacteria</taxon>
        <taxon>Burkholderiales</taxon>
        <taxon>Oxalobacteraceae</taxon>
        <taxon>Noviherbaspirillum</taxon>
    </lineage>
</organism>
<protein>
    <recommendedName>
        <fullName evidence="4">Secreted protein</fullName>
    </recommendedName>
</protein>
<comment type="caution">
    <text evidence="2">The sequence shown here is derived from an EMBL/GenBank/DDBJ whole genome shotgun (WGS) entry which is preliminary data.</text>
</comment>
<evidence type="ECO:0000313" key="3">
    <source>
        <dbReference type="Proteomes" id="UP001352263"/>
    </source>
</evidence>
<proteinExistence type="predicted"/>
<evidence type="ECO:0000313" key="2">
    <source>
        <dbReference type="EMBL" id="MEC4719791.1"/>
    </source>
</evidence>
<keyword evidence="3" id="KW-1185">Reference proteome</keyword>
<accession>A0ABU6J827</accession>
<dbReference type="Proteomes" id="UP001352263">
    <property type="component" value="Unassembled WGS sequence"/>
</dbReference>